<evidence type="ECO:0000313" key="1">
    <source>
        <dbReference type="EMBL" id="MBX15768.1"/>
    </source>
</evidence>
<proteinExistence type="predicted"/>
<dbReference type="AlphaFoldDB" id="A0A2P2LCR3"/>
<sequence length="68" mass="8304">MFMEKNQSQISTKCTIQAHNNFKFARNKSIRFLCYVYSEPRMFSLEDIPQQSHRCQVRQNTKQMRKRD</sequence>
<organism evidence="1">
    <name type="scientific">Rhizophora mucronata</name>
    <name type="common">Asiatic mangrove</name>
    <dbReference type="NCBI Taxonomy" id="61149"/>
    <lineage>
        <taxon>Eukaryota</taxon>
        <taxon>Viridiplantae</taxon>
        <taxon>Streptophyta</taxon>
        <taxon>Embryophyta</taxon>
        <taxon>Tracheophyta</taxon>
        <taxon>Spermatophyta</taxon>
        <taxon>Magnoliopsida</taxon>
        <taxon>eudicotyledons</taxon>
        <taxon>Gunneridae</taxon>
        <taxon>Pentapetalae</taxon>
        <taxon>rosids</taxon>
        <taxon>fabids</taxon>
        <taxon>Malpighiales</taxon>
        <taxon>Rhizophoraceae</taxon>
        <taxon>Rhizophora</taxon>
    </lineage>
</organism>
<protein>
    <submittedName>
        <fullName evidence="1">Uncharacterized protein</fullName>
    </submittedName>
</protein>
<name>A0A2P2LCR3_RHIMU</name>
<reference evidence="1" key="1">
    <citation type="submission" date="2018-02" db="EMBL/GenBank/DDBJ databases">
        <title>Rhizophora mucronata_Transcriptome.</title>
        <authorList>
            <person name="Meera S.P."/>
            <person name="Sreeshan A."/>
            <person name="Augustine A."/>
        </authorList>
    </citation>
    <scope>NUCLEOTIDE SEQUENCE</scope>
    <source>
        <tissue evidence="1">Leaf</tissue>
    </source>
</reference>
<accession>A0A2P2LCR3</accession>
<dbReference type="EMBL" id="GGEC01035284">
    <property type="protein sequence ID" value="MBX15768.1"/>
    <property type="molecule type" value="Transcribed_RNA"/>
</dbReference>